<dbReference type="EMBL" id="BAAAYL010000001">
    <property type="protein sequence ID" value="GAA3373040.1"/>
    <property type="molecule type" value="Genomic_DNA"/>
</dbReference>
<dbReference type="InterPro" id="IPR035940">
    <property type="entry name" value="CAP_sf"/>
</dbReference>
<comment type="caution">
    <text evidence="3">The sequence shown here is derived from an EMBL/GenBank/DDBJ whole genome shotgun (WGS) entry which is preliminary data.</text>
</comment>
<dbReference type="Pfam" id="PF00188">
    <property type="entry name" value="CAP"/>
    <property type="match status" value="1"/>
</dbReference>
<reference evidence="4" key="1">
    <citation type="journal article" date="2019" name="Int. J. Syst. Evol. Microbiol.">
        <title>The Global Catalogue of Microorganisms (GCM) 10K type strain sequencing project: providing services to taxonomists for standard genome sequencing and annotation.</title>
        <authorList>
            <consortium name="The Broad Institute Genomics Platform"/>
            <consortium name="The Broad Institute Genome Sequencing Center for Infectious Disease"/>
            <person name="Wu L."/>
            <person name="Ma J."/>
        </authorList>
    </citation>
    <scope>NUCLEOTIDE SEQUENCE [LARGE SCALE GENOMIC DNA]</scope>
    <source>
        <strain evidence="4">JCM 9651</strain>
    </source>
</reference>
<organism evidence="3 4">
    <name type="scientific">Streptomyces sannanensis</name>
    <dbReference type="NCBI Taxonomy" id="285536"/>
    <lineage>
        <taxon>Bacteria</taxon>
        <taxon>Bacillati</taxon>
        <taxon>Actinomycetota</taxon>
        <taxon>Actinomycetes</taxon>
        <taxon>Kitasatosporales</taxon>
        <taxon>Streptomycetaceae</taxon>
        <taxon>Streptomyces</taxon>
    </lineage>
</organism>
<evidence type="ECO:0000313" key="4">
    <source>
        <dbReference type="Proteomes" id="UP001499990"/>
    </source>
</evidence>
<dbReference type="SUPFAM" id="SSF55797">
    <property type="entry name" value="PR-1-like"/>
    <property type="match status" value="1"/>
</dbReference>
<dbReference type="Proteomes" id="UP001499990">
    <property type="component" value="Unassembled WGS sequence"/>
</dbReference>
<accession>A0ABP6SC64</accession>
<feature type="region of interest" description="Disordered" evidence="1">
    <location>
        <begin position="28"/>
        <end position="55"/>
    </location>
</feature>
<dbReference type="CDD" id="cd05379">
    <property type="entry name" value="CAP_bacterial"/>
    <property type="match status" value="1"/>
</dbReference>
<sequence length="119" mass="12649">MVALVNSERGKAGCSPLTVNAKLTKAAQDHSADMAAHKNMSHTGSDGSSPGDRIQRAGYSWSTYGENVAYGYSTPESVMAGWMSSPGHKQNILNCSFKEMGVGLAQPGSYWTQDFGTAR</sequence>
<dbReference type="InterPro" id="IPR014044">
    <property type="entry name" value="CAP_dom"/>
</dbReference>
<dbReference type="PANTHER" id="PTHR31157">
    <property type="entry name" value="SCP DOMAIN-CONTAINING PROTEIN"/>
    <property type="match status" value="1"/>
</dbReference>
<dbReference type="PANTHER" id="PTHR31157:SF1">
    <property type="entry name" value="SCP DOMAIN-CONTAINING PROTEIN"/>
    <property type="match status" value="1"/>
</dbReference>
<proteinExistence type="predicted"/>
<feature type="domain" description="SCP" evidence="2">
    <location>
        <begin position="3"/>
        <end position="115"/>
    </location>
</feature>
<evidence type="ECO:0000313" key="3">
    <source>
        <dbReference type="EMBL" id="GAA3373040.1"/>
    </source>
</evidence>
<name>A0ABP6SC64_9ACTN</name>
<evidence type="ECO:0000256" key="1">
    <source>
        <dbReference type="SAM" id="MobiDB-lite"/>
    </source>
</evidence>
<evidence type="ECO:0000259" key="2">
    <source>
        <dbReference type="Pfam" id="PF00188"/>
    </source>
</evidence>
<keyword evidence="4" id="KW-1185">Reference proteome</keyword>
<dbReference type="Gene3D" id="3.40.33.10">
    <property type="entry name" value="CAP"/>
    <property type="match status" value="1"/>
</dbReference>
<gene>
    <name evidence="3" type="ORF">GCM10020367_31410</name>
</gene>
<protein>
    <recommendedName>
        <fullName evidence="2">SCP domain-containing protein</fullName>
    </recommendedName>
</protein>